<reference evidence="9 10" key="1">
    <citation type="submission" date="2015-06" db="EMBL/GenBank/DDBJ databases">
        <title>Genome sequence of Mycobacterium kumamotonense strain Roo.</title>
        <authorList>
            <person name="Greninger A.L."/>
            <person name="Cunningham G."/>
            <person name="Miller S."/>
        </authorList>
    </citation>
    <scope>NUCLEOTIDE SEQUENCE [LARGE SCALE GENOMIC DNA]</scope>
    <source>
        <strain evidence="9 10">Roo</strain>
    </source>
</reference>
<evidence type="ECO:0000256" key="3">
    <source>
        <dbReference type="ARBA" id="ARBA00022630"/>
    </source>
</evidence>
<dbReference type="RefSeq" id="WP_019736451.1">
    <property type="nucleotide sequence ID" value="NZ_JAACYR010000056.1"/>
</dbReference>
<comment type="caution">
    <text evidence="9">The sequence shown here is derived from an EMBL/GenBank/DDBJ whole genome shotgun (WGS) entry which is preliminary data.</text>
</comment>
<name>A0A1B8SBV4_9MYCO</name>
<keyword evidence="4" id="KW-0274">FAD</keyword>
<keyword evidence="3" id="KW-0285">Flavoprotein</keyword>
<feature type="domain" description="Acyl-CoA dehydrogenase/oxidase C-terminal" evidence="6">
    <location>
        <begin position="205"/>
        <end position="349"/>
    </location>
</feature>
<dbReference type="Gene3D" id="1.20.140.10">
    <property type="entry name" value="Butyryl-CoA Dehydrogenase, subunit A, domain 3"/>
    <property type="match status" value="1"/>
</dbReference>
<organism evidence="9 10">
    <name type="scientific">Mycolicibacter kumamotonensis</name>
    <dbReference type="NCBI Taxonomy" id="354243"/>
    <lineage>
        <taxon>Bacteria</taxon>
        <taxon>Bacillati</taxon>
        <taxon>Actinomycetota</taxon>
        <taxon>Actinomycetes</taxon>
        <taxon>Mycobacteriales</taxon>
        <taxon>Mycobacteriaceae</taxon>
        <taxon>Mycolicibacter</taxon>
    </lineage>
</organism>
<comment type="similarity">
    <text evidence="2">Belongs to the acyl-CoA dehydrogenase family.</text>
</comment>
<dbReference type="EMBL" id="JAACYR010000056">
    <property type="protein sequence ID" value="NDJ90602.1"/>
    <property type="molecule type" value="Genomic_DNA"/>
</dbReference>
<evidence type="ECO:0000256" key="1">
    <source>
        <dbReference type="ARBA" id="ARBA00001974"/>
    </source>
</evidence>
<dbReference type="SUPFAM" id="SSF47203">
    <property type="entry name" value="Acyl-CoA dehydrogenase C-terminal domain-like"/>
    <property type="match status" value="1"/>
</dbReference>
<protein>
    <submittedName>
        <fullName evidence="8 9">Acyl-CoA dehydrogenase</fullName>
    </submittedName>
</protein>
<dbReference type="InterPro" id="IPR009075">
    <property type="entry name" value="AcylCo_DH/oxidase_C"/>
</dbReference>
<dbReference type="OrthoDB" id="8677713at2"/>
<dbReference type="InterPro" id="IPR013786">
    <property type="entry name" value="AcylCoA_DH/ox_N"/>
</dbReference>
<evidence type="ECO:0000256" key="4">
    <source>
        <dbReference type="ARBA" id="ARBA00022827"/>
    </source>
</evidence>
<dbReference type="CDD" id="cd00567">
    <property type="entry name" value="ACAD"/>
    <property type="match status" value="1"/>
</dbReference>
<dbReference type="PANTHER" id="PTHR43884">
    <property type="entry name" value="ACYL-COA DEHYDROGENASE"/>
    <property type="match status" value="1"/>
</dbReference>
<reference evidence="8 11" key="2">
    <citation type="submission" date="2020-01" db="EMBL/GenBank/DDBJ databases">
        <authorList>
            <person name="Sanchez-Estrada R."/>
            <person name="Gonzalez-Y-Merchand J.A."/>
            <person name="Rivera-Gutierrez S."/>
        </authorList>
    </citation>
    <scope>NUCLEOTIDE SEQUENCE [LARGE SCALE GENOMIC DNA]</scope>
    <source>
        <strain evidence="8 11">CST 7247</strain>
    </source>
</reference>
<dbReference type="EMBL" id="LFOE01000036">
    <property type="protein sequence ID" value="OBY30210.1"/>
    <property type="molecule type" value="Genomic_DNA"/>
</dbReference>
<dbReference type="GO" id="GO:0003995">
    <property type="term" value="F:acyl-CoA dehydrogenase activity"/>
    <property type="evidence" value="ECO:0007669"/>
    <property type="project" value="TreeGrafter"/>
</dbReference>
<dbReference type="PANTHER" id="PTHR43884:SF20">
    <property type="entry name" value="ACYL-COA DEHYDROGENASE FADE28"/>
    <property type="match status" value="1"/>
</dbReference>
<dbReference type="Pfam" id="PF00441">
    <property type="entry name" value="Acyl-CoA_dh_1"/>
    <property type="match status" value="1"/>
</dbReference>
<dbReference type="InterPro" id="IPR046373">
    <property type="entry name" value="Acyl-CoA_Oxase/DH_mid-dom_sf"/>
</dbReference>
<dbReference type="InterPro" id="IPR036250">
    <property type="entry name" value="AcylCo_DH-like_C"/>
</dbReference>
<dbReference type="Gene3D" id="2.40.110.10">
    <property type="entry name" value="Butyryl-CoA Dehydrogenase, subunit A, domain 2"/>
    <property type="match status" value="1"/>
</dbReference>
<dbReference type="InterPro" id="IPR037069">
    <property type="entry name" value="AcylCoA_DH/ox_N_sf"/>
</dbReference>
<evidence type="ECO:0000259" key="6">
    <source>
        <dbReference type="Pfam" id="PF00441"/>
    </source>
</evidence>
<keyword evidence="10" id="KW-1185">Reference proteome</keyword>
<dbReference type="PATRIC" id="fig|354243.3.peg.3895"/>
<accession>A0A1B8SBV4</accession>
<evidence type="ECO:0000259" key="7">
    <source>
        <dbReference type="Pfam" id="PF02771"/>
    </source>
</evidence>
<dbReference type="Proteomes" id="UP000466523">
    <property type="component" value="Unassembled WGS sequence"/>
</dbReference>
<evidence type="ECO:0000256" key="5">
    <source>
        <dbReference type="ARBA" id="ARBA00023002"/>
    </source>
</evidence>
<dbReference type="AlphaFoldDB" id="A0A1B8SBV4"/>
<dbReference type="Pfam" id="PF02771">
    <property type="entry name" value="Acyl-CoA_dh_N"/>
    <property type="match status" value="1"/>
</dbReference>
<proteinExistence type="inferred from homology"/>
<sequence length="354" mass="36540">MAGFEELRALRGAVAELMAKIDGLDDGGWTELAAMGLLGLLVPERYGGAGAGPVEVGVVAEELGRVLFAGPYLSTAVLAVNLLVALDDSEQNETVLPAIAAGRTRVAVAFAEGASTRPPAEPATSVRGDGTALVTGEKRFVLDAGSADLLYVLAAAEAGPGVFAVDPAGPGVTVESLTTVDASRRLSVVRFADAPATAVGAPGCGVEALTSALDRSAVALLGEQAGAARCAMEMARDYAKTRYQFGRAIGSFQAVKHMCADMLLEAESAVSAARHVAAAVADGSSGWLADLALAQAYCSDAFVFVGATNIQVHGGIGFTWEHPAHRYLRRARGDAQLFGSPSWHRERYLREIGA</sequence>
<evidence type="ECO:0000256" key="2">
    <source>
        <dbReference type="ARBA" id="ARBA00009347"/>
    </source>
</evidence>
<comment type="cofactor">
    <cofactor evidence="1">
        <name>FAD</name>
        <dbReference type="ChEBI" id="CHEBI:57692"/>
    </cofactor>
</comment>
<evidence type="ECO:0000313" key="8">
    <source>
        <dbReference type="EMBL" id="NDJ90602.1"/>
    </source>
</evidence>
<gene>
    <name evidence="9" type="ORF">ACT18_18835</name>
    <name evidence="8" type="ORF">GWR20_15800</name>
</gene>
<evidence type="ECO:0000313" key="10">
    <source>
        <dbReference type="Proteomes" id="UP000092668"/>
    </source>
</evidence>
<dbReference type="SUPFAM" id="SSF56645">
    <property type="entry name" value="Acyl-CoA dehydrogenase NM domain-like"/>
    <property type="match status" value="1"/>
</dbReference>
<evidence type="ECO:0000313" key="9">
    <source>
        <dbReference type="EMBL" id="OBY30210.1"/>
    </source>
</evidence>
<dbReference type="Gene3D" id="1.10.540.10">
    <property type="entry name" value="Acyl-CoA dehydrogenase/oxidase, N-terminal domain"/>
    <property type="match status" value="1"/>
</dbReference>
<dbReference type="Proteomes" id="UP000092668">
    <property type="component" value="Unassembled WGS sequence"/>
</dbReference>
<keyword evidence="5" id="KW-0560">Oxidoreductase</keyword>
<dbReference type="STRING" id="354243.BST28_19225"/>
<dbReference type="InterPro" id="IPR009100">
    <property type="entry name" value="AcylCoA_DH/oxidase_NM_dom_sf"/>
</dbReference>
<dbReference type="GO" id="GO:0050660">
    <property type="term" value="F:flavin adenine dinucleotide binding"/>
    <property type="evidence" value="ECO:0007669"/>
    <property type="project" value="InterPro"/>
</dbReference>
<evidence type="ECO:0000313" key="11">
    <source>
        <dbReference type="Proteomes" id="UP000466523"/>
    </source>
</evidence>
<feature type="domain" description="Acyl-CoA dehydrogenase/oxidase N-terminal" evidence="7">
    <location>
        <begin position="26"/>
        <end position="102"/>
    </location>
</feature>